<dbReference type="EMBL" id="SMBU01000060">
    <property type="protein sequence ID" value="TCU83065.1"/>
    <property type="molecule type" value="Genomic_DNA"/>
</dbReference>
<dbReference type="RefSeq" id="WP_132576676.1">
    <property type="nucleotide sequence ID" value="NZ_CBCSGL010000087.1"/>
</dbReference>
<dbReference type="InterPro" id="IPR043128">
    <property type="entry name" value="Rev_trsase/Diguanyl_cyclase"/>
</dbReference>
<dbReference type="PANTHER" id="PTHR45138">
    <property type="entry name" value="REGULATORY COMPONENTS OF SENSORY TRANSDUCTION SYSTEM"/>
    <property type="match status" value="1"/>
</dbReference>
<dbReference type="Pfam" id="PF00990">
    <property type="entry name" value="GGDEF"/>
    <property type="match status" value="1"/>
</dbReference>
<gene>
    <name evidence="5" type="ORF">EV671_106015</name>
</gene>
<dbReference type="GO" id="GO:0052621">
    <property type="term" value="F:diguanylate cyclase activity"/>
    <property type="evidence" value="ECO:0007669"/>
    <property type="project" value="UniProtKB-EC"/>
</dbReference>
<keyword evidence="6" id="KW-1185">Reference proteome</keyword>
<dbReference type="InterPro" id="IPR000160">
    <property type="entry name" value="GGDEF_dom"/>
</dbReference>
<name>A0A4R3U938_ROSSA</name>
<dbReference type="InterPro" id="IPR050469">
    <property type="entry name" value="Diguanylate_Cyclase"/>
</dbReference>
<sequence>MRYVVSVDKSAELLRQAIPLMSRQATALHPVSYAVWYEYVALSNPGLRKAVDESLAKHGRLDEAKTYALHRKHIAEVDPATAEQIADGFERVLSGMSHSATAAGTQAERYAEVLGSLKAGLAGAAEAPVNEVLRQTADMVQAVANLQAQLKESRKEILDLRSEVHRARHESLVDALTGLANRRRFDQELATLLLDADALPNSADRPCLIMTDIDHFKRINDTYGHAFGDKVLKAVAQALSSVVADAGIVARIGGEEFAILLPAAPVAQAEELAERVRFTIATSRIRRSSGEELESITVSLGVTAALPQQAPLDLLARADAALYMSKQGGRDRVTAV</sequence>
<evidence type="ECO:0000256" key="3">
    <source>
        <dbReference type="SAM" id="Coils"/>
    </source>
</evidence>
<evidence type="ECO:0000259" key="4">
    <source>
        <dbReference type="PROSITE" id="PS50887"/>
    </source>
</evidence>
<dbReference type="PROSITE" id="PS50887">
    <property type="entry name" value="GGDEF"/>
    <property type="match status" value="1"/>
</dbReference>
<dbReference type="InterPro" id="IPR029787">
    <property type="entry name" value="Nucleotide_cyclase"/>
</dbReference>
<dbReference type="SUPFAM" id="SSF55073">
    <property type="entry name" value="Nucleotide cyclase"/>
    <property type="match status" value="1"/>
</dbReference>
<evidence type="ECO:0000313" key="5">
    <source>
        <dbReference type="EMBL" id="TCU83065.1"/>
    </source>
</evidence>
<evidence type="ECO:0000313" key="6">
    <source>
        <dbReference type="Proteomes" id="UP000295110"/>
    </source>
</evidence>
<dbReference type="OrthoDB" id="9813903at2"/>
<dbReference type="FunFam" id="3.30.70.270:FF:000001">
    <property type="entry name" value="Diguanylate cyclase domain protein"/>
    <property type="match status" value="1"/>
</dbReference>
<dbReference type="SMART" id="SM00267">
    <property type="entry name" value="GGDEF"/>
    <property type="match status" value="1"/>
</dbReference>
<accession>A0A4R3U938</accession>
<evidence type="ECO:0000256" key="2">
    <source>
        <dbReference type="ARBA" id="ARBA00034247"/>
    </source>
</evidence>
<reference evidence="5 6" key="1">
    <citation type="submission" date="2019-03" db="EMBL/GenBank/DDBJ databases">
        <title>Genomic Encyclopedia of Type Strains, Phase IV (KMG-IV): sequencing the most valuable type-strain genomes for metagenomic binning, comparative biology and taxonomic classification.</title>
        <authorList>
            <person name="Goeker M."/>
        </authorList>
    </citation>
    <scope>NUCLEOTIDE SEQUENCE [LARGE SCALE GENOMIC DNA]</scope>
    <source>
        <strain evidence="5 6">DSM 654</strain>
    </source>
</reference>
<dbReference type="NCBIfam" id="TIGR00254">
    <property type="entry name" value="GGDEF"/>
    <property type="match status" value="1"/>
</dbReference>
<dbReference type="Proteomes" id="UP000295110">
    <property type="component" value="Unassembled WGS sequence"/>
</dbReference>
<feature type="domain" description="GGDEF" evidence="4">
    <location>
        <begin position="204"/>
        <end position="336"/>
    </location>
</feature>
<dbReference type="AlphaFoldDB" id="A0A4R3U938"/>
<dbReference type="GO" id="GO:1902201">
    <property type="term" value="P:negative regulation of bacterial-type flagellum-dependent cell motility"/>
    <property type="evidence" value="ECO:0007669"/>
    <property type="project" value="TreeGrafter"/>
</dbReference>
<comment type="catalytic activity">
    <reaction evidence="2">
        <text>2 GTP = 3',3'-c-di-GMP + 2 diphosphate</text>
        <dbReference type="Rhea" id="RHEA:24898"/>
        <dbReference type="ChEBI" id="CHEBI:33019"/>
        <dbReference type="ChEBI" id="CHEBI:37565"/>
        <dbReference type="ChEBI" id="CHEBI:58805"/>
        <dbReference type="EC" id="2.7.7.65"/>
    </reaction>
</comment>
<protein>
    <recommendedName>
        <fullName evidence="1">diguanylate cyclase</fullName>
        <ecNumber evidence="1">2.7.7.65</ecNumber>
    </recommendedName>
</protein>
<comment type="caution">
    <text evidence="5">The sequence shown here is derived from an EMBL/GenBank/DDBJ whole genome shotgun (WGS) entry which is preliminary data.</text>
</comment>
<dbReference type="GO" id="GO:0005886">
    <property type="term" value="C:plasma membrane"/>
    <property type="evidence" value="ECO:0007669"/>
    <property type="project" value="TreeGrafter"/>
</dbReference>
<dbReference type="EC" id="2.7.7.65" evidence="1"/>
<feature type="coiled-coil region" evidence="3">
    <location>
        <begin position="136"/>
        <end position="170"/>
    </location>
</feature>
<keyword evidence="3" id="KW-0175">Coiled coil</keyword>
<evidence type="ECO:0000256" key="1">
    <source>
        <dbReference type="ARBA" id="ARBA00012528"/>
    </source>
</evidence>
<dbReference type="Gene3D" id="3.30.70.270">
    <property type="match status" value="1"/>
</dbReference>
<proteinExistence type="predicted"/>
<dbReference type="CDD" id="cd01949">
    <property type="entry name" value="GGDEF"/>
    <property type="match status" value="1"/>
</dbReference>
<dbReference type="PANTHER" id="PTHR45138:SF9">
    <property type="entry name" value="DIGUANYLATE CYCLASE DGCM-RELATED"/>
    <property type="match status" value="1"/>
</dbReference>
<dbReference type="GO" id="GO:0043709">
    <property type="term" value="P:cell adhesion involved in single-species biofilm formation"/>
    <property type="evidence" value="ECO:0007669"/>
    <property type="project" value="TreeGrafter"/>
</dbReference>
<organism evidence="5 6">
    <name type="scientific">Roseateles saccharophilus</name>
    <name type="common">Pseudomonas saccharophila</name>
    <dbReference type="NCBI Taxonomy" id="304"/>
    <lineage>
        <taxon>Bacteria</taxon>
        <taxon>Pseudomonadati</taxon>
        <taxon>Pseudomonadota</taxon>
        <taxon>Betaproteobacteria</taxon>
        <taxon>Burkholderiales</taxon>
        <taxon>Sphaerotilaceae</taxon>
        <taxon>Roseateles</taxon>
    </lineage>
</organism>